<feature type="transmembrane region" description="Helical" evidence="5">
    <location>
        <begin position="95"/>
        <end position="115"/>
    </location>
</feature>
<feature type="domain" description="ABC transmembrane type-1" evidence="6">
    <location>
        <begin position="58"/>
        <end position="268"/>
    </location>
</feature>
<dbReference type="PROSITE" id="PS50928">
    <property type="entry name" value="ABC_TM1"/>
    <property type="match status" value="1"/>
</dbReference>
<dbReference type="OrthoDB" id="9785347at2"/>
<dbReference type="SUPFAM" id="SSF161098">
    <property type="entry name" value="MetI-like"/>
    <property type="match status" value="1"/>
</dbReference>
<evidence type="ECO:0000256" key="5">
    <source>
        <dbReference type="RuleBase" id="RU363032"/>
    </source>
</evidence>
<evidence type="ECO:0000256" key="2">
    <source>
        <dbReference type="ARBA" id="ARBA00022692"/>
    </source>
</evidence>
<evidence type="ECO:0000313" key="7">
    <source>
        <dbReference type="EMBL" id="RDJ26693.1"/>
    </source>
</evidence>
<comment type="subcellular location">
    <subcellularLocation>
        <location evidence="1 5">Cell membrane</location>
        <topology evidence="1 5">Multi-pass membrane protein</topology>
    </subcellularLocation>
</comment>
<name>A0A370L8H6_9HYPH</name>
<proteinExistence type="inferred from homology"/>
<feature type="transmembrane region" description="Helical" evidence="5">
    <location>
        <begin position="62"/>
        <end position="83"/>
    </location>
</feature>
<dbReference type="PANTHER" id="PTHR43759">
    <property type="entry name" value="TREHALOSE TRANSPORT SYSTEM PERMEASE PROTEIN SUGA"/>
    <property type="match status" value="1"/>
</dbReference>
<feature type="transmembrane region" description="Helical" evidence="5">
    <location>
        <begin position="251"/>
        <end position="273"/>
    </location>
</feature>
<dbReference type="EMBL" id="QQTP01000003">
    <property type="protein sequence ID" value="RDJ26693.1"/>
    <property type="molecule type" value="Genomic_DNA"/>
</dbReference>
<keyword evidence="3 5" id="KW-1133">Transmembrane helix</keyword>
<accession>A0A370L8H6</accession>
<evidence type="ECO:0000256" key="3">
    <source>
        <dbReference type="ARBA" id="ARBA00022989"/>
    </source>
</evidence>
<feature type="transmembrane region" description="Helical" evidence="5">
    <location>
        <begin position="189"/>
        <end position="208"/>
    </location>
</feature>
<dbReference type="GO" id="GO:0055085">
    <property type="term" value="P:transmembrane transport"/>
    <property type="evidence" value="ECO:0007669"/>
    <property type="project" value="InterPro"/>
</dbReference>
<keyword evidence="4 5" id="KW-0472">Membrane</keyword>
<dbReference type="AlphaFoldDB" id="A0A370L8H6"/>
<evidence type="ECO:0000313" key="8">
    <source>
        <dbReference type="Proteomes" id="UP000255207"/>
    </source>
</evidence>
<protein>
    <submittedName>
        <fullName evidence="7">Sugar ABC transporter permease</fullName>
    </submittedName>
</protein>
<dbReference type="InterPro" id="IPR000515">
    <property type="entry name" value="MetI-like"/>
</dbReference>
<keyword evidence="8" id="KW-1185">Reference proteome</keyword>
<dbReference type="InterPro" id="IPR052730">
    <property type="entry name" value="Sugar_ABC_transporter"/>
</dbReference>
<dbReference type="Pfam" id="PF00528">
    <property type="entry name" value="BPD_transp_1"/>
    <property type="match status" value="1"/>
</dbReference>
<dbReference type="CDD" id="cd06261">
    <property type="entry name" value="TM_PBP2"/>
    <property type="match status" value="1"/>
</dbReference>
<gene>
    <name evidence="7" type="ORF">DWE98_07510</name>
</gene>
<evidence type="ECO:0000256" key="4">
    <source>
        <dbReference type="ARBA" id="ARBA00023136"/>
    </source>
</evidence>
<keyword evidence="2 5" id="KW-0812">Transmembrane</keyword>
<evidence type="ECO:0000256" key="1">
    <source>
        <dbReference type="ARBA" id="ARBA00004651"/>
    </source>
</evidence>
<comment type="similarity">
    <text evidence="5">Belongs to the binding-protein-dependent transport system permease family.</text>
</comment>
<evidence type="ECO:0000259" key="6">
    <source>
        <dbReference type="PROSITE" id="PS50928"/>
    </source>
</evidence>
<dbReference type="Gene3D" id="1.10.3720.10">
    <property type="entry name" value="MetI-like"/>
    <property type="match status" value="1"/>
</dbReference>
<comment type="caution">
    <text evidence="7">The sequence shown here is derived from an EMBL/GenBank/DDBJ whole genome shotgun (WGS) entry which is preliminary data.</text>
</comment>
<sequence length="279" mass="30894">MWMAAPSLIFVALMVAVPLGYAIWFSLSDFRMGNAVTKFIGLSNYTRMVADPLFWNGLKITVLLYVLAIVLQLVLGLYLGLLMNRVTVLKQLVRTILISPFLMPPVVIGMMWIVILDPSLGAANYLLELMHLPPSDWLASTQLVLPVVALIDTWQWTPFVALLVLGGLQTLPTNVYEAAQIDGVSRGKIFLHITLPLLGPTLVTAAILRSVDLLRFFDLIYITTQGGPGNASRTLNIYSYQRGIEFLDMGYASAMMLTLTTIILGFVFVLTNLKKAVSW</sequence>
<organism evidence="7 8">
    <name type="scientific">Bosea caraganae</name>
    <dbReference type="NCBI Taxonomy" id="2763117"/>
    <lineage>
        <taxon>Bacteria</taxon>
        <taxon>Pseudomonadati</taxon>
        <taxon>Pseudomonadota</taxon>
        <taxon>Alphaproteobacteria</taxon>
        <taxon>Hyphomicrobiales</taxon>
        <taxon>Boseaceae</taxon>
        <taxon>Bosea</taxon>
    </lineage>
</organism>
<dbReference type="Proteomes" id="UP000255207">
    <property type="component" value="Unassembled WGS sequence"/>
</dbReference>
<keyword evidence="5" id="KW-0813">Transport</keyword>
<dbReference type="PANTHER" id="PTHR43759:SF1">
    <property type="entry name" value="GLUCOSE IMPORT SYSTEM PERMEASE PROTEIN GLCT"/>
    <property type="match status" value="1"/>
</dbReference>
<dbReference type="InterPro" id="IPR035906">
    <property type="entry name" value="MetI-like_sf"/>
</dbReference>
<reference evidence="8" key="1">
    <citation type="submission" date="2018-07" db="EMBL/GenBank/DDBJ databases">
        <authorList>
            <person name="Safronova V.I."/>
            <person name="Chirak E.R."/>
            <person name="Sazanova A.L."/>
        </authorList>
    </citation>
    <scope>NUCLEOTIDE SEQUENCE [LARGE SCALE GENOMIC DNA]</scope>
    <source>
        <strain evidence="8">RCAM04685</strain>
    </source>
</reference>
<dbReference type="GO" id="GO:0005886">
    <property type="term" value="C:plasma membrane"/>
    <property type="evidence" value="ECO:0007669"/>
    <property type="project" value="UniProtKB-SubCell"/>
</dbReference>
<feature type="transmembrane region" description="Helical" evidence="5">
    <location>
        <begin position="143"/>
        <end position="168"/>
    </location>
</feature>